<dbReference type="Proteomes" id="UP001156320">
    <property type="component" value="Segment"/>
</dbReference>
<name>A0ABY6GM74_9VIRU</name>
<evidence type="ECO:0000313" key="2">
    <source>
        <dbReference type="Proteomes" id="UP001156320"/>
    </source>
</evidence>
<proteinExistence type="predicted"/>
<sequence>MGDGEERLMEKALRAYEERQRQWEARRKEDMQDFAEEARKEFIERFETEPEAVSPVSPSRCFIECDGLKFRAERTIYGTLFFIMKNCGRCGRIFEKKVRSLDEIGTVLVEMHFCEECEKRSEKIEEEPSIEEKIVKKLCEVLEMLRDYDMDCDYDYD</sequence>
<organism evidence="1 2">
    <name type="scientific">Methanophagales virus PBV300</name>
    <dbReference type="NCBI Taxonomy" id="2987731"/>
    <lineage>
        <taxon>Viruses</taxon>
        <taxon>Adnaviria</taxon>
        <taxon>Zilligvirae</taxon>
        <taxon>Taleaviricota</taxon>
        <taxon>Tokiviricetes</taxon>
        <taxon>Maximonvirales</taxon>
        <taxon>Ahmunviridae</taxon>
        <taxon>Yumkaaxvirus</taxon>
        <taxon>Yumkaaxvirus pescaderoense</taxon>
    </lineage>
</organism>
<dbReference type="EMBL" id="OP413840">
    <property type="protein sequence ID" value="UYL65012.1"/>
    <property type="molecule type" value="Genomic_DNA"/>
</dbReference>
<keyword evidence="2" id="KW-1185">Reference proteome</keyword>
<reference evidence="1 2" key="1">
    <citation type="submission" date="2022-09" db="EMBL/GenBank/DDBJ databases">
        <title>Evolutionary Diversification of Methanotrophic Ca. Methanophagales (ANME-1) and Their Expansive Virome.</title>
        <authorList>
            <person name="Laso-Perez R."/>
            <person name="Wu F."/>
            <person name="Cremiere A."/>
            <person name="Speth D.R."/>
            <person name="Magyar J.S."/>
            <person name="Krupovic M."/>
            <person name="Orphan V.J."/>
        </authorList>
    </citation>
    <scope>NUCLEOTIDE SEQUENCE [LARGE SCALE GENOMIC DNA]</scope>
    <source>
        <strain evidence="1">PBV300</strain>
    </source>
</reference>
<protein>
    <submittedName>
        <fullName evidence="1">Uncharacterized protein</fullName>
    </submittedName>
</protein>
<evidence type="ECO:0000313" key="1">
    <source>
        <dbReference type="EMBL" id="UYL65012.1"/>
    </source>
</evidence>
<gene>
    <name evidence="1" type="ORF">JBCDKDKM_00050</name>
</gene>
<accession>A0ABY6GM74</accession>